<evidence type="ECO:0000313" key="3">
    <source>
        <dbReference type="Proteomes" id="UP000654482"/>
    </source>
</evidence>
<feature type="compositionally biased region" description="Polar residues" evidence="1">
    <location>
        <begin position="10"/>
        <end position="21"/>
    </location>
</feature>
<name>A0A8J7E0C8_9CYAN</name>
<proteinExistence type="predicted"/>
<keyword evidence="3" id="KW-1185">Reference proteome</keyword>
<protein>
    <submittedName>
        <fullName evidence="2">Uncharacterized protein</fullName>
    </submittedName>
</protein>
<comment type="caution">
    <text evidence="2">The sequence shown here is derived from an EMBL/GenBank/DDBJ whole genome shotgun (WGS) entry which is preliminary data.</text>
</comment>
<reference evidence="2" key="1">
    <citation type="submission" date="2020-10" db="EMBL/GenBank/DDBJ databases">
        <authorList>
            <person name="Castelo-Branco R."/>
            <person name="Eusebio N."/>
            <person name="Adriana R."/>
            <person name="Vieira A."/>
            <person name="Brugerolle De Fraissinette N."/>
            <person name="Rezende De Castro R."/>
            <person name="Schneider M.P."/>
            <person name="Vasconcelos V."/>
            <person name="Leao P.N."/>
        </authorList>
    </citation>
    <scope>NUCLEOTIDE SEQUENCE</scope>
    <source>
        <strain evidence="2">LEGE 07157</strain>
    </source>
</reference>
<organism evidence="2 3">
    <name type="scientific">Lusitaniella coriacea LEGE 07157</name>
    <dbReference type="NCBI Taxonomy" id="945747"/>
    <lineage>
        <taxon>Bacteria</taxon>
        <taxon>Bacillati</taxon>
        <taxon>Cyanobacteriota</taxon>
        <taxon>Cyanophyceae</taxon>
        <taxon>Spirulinales</taxon>
        <taxon>Lusitaniellaceae</taxon>
        <taxon>Lusitaniella</taxon>
    </lineage>
</organism>
<dbReference type="AlphaFoldDB" id="A0A8J7E0C8"/>
<evidence type="ECO:0000256" key="1">
    <source>
        <dbReference type="SAM" id="MobiDB-lite"/>
    </source>
</evidence>
<feature type="region of interest" description="Disordered" evidence="1">
    <location>
        <begin position="1"/>
        <end position="22"/>
    </location>
</feature>
<gene>
    <name evidence="2" type="ORF">IQ249_25015</name>
</gene>
<dbReference type="Proteomes" id="UP000654482">
    <property type="component" value="Unassembled WGS sequence"/>
</dbReference>
<dbReference type="EMBL" id="JADEWZ010000082">
    <property type="protein sequence ID" value="MBE9119121.1"/>
    <property type="molecule type" value="Genomic_DNA"/>
</dbReference>
<accession>A0A8J7E0C8</accession>
<evidence type="ECO:0000313" key="2">
    <source>
        <dbReference type="EMBL" id="MBE9119121.1"/>
    </source>
</evidence>
<sequence length="91" mass="10001">MPRTKKTESTENVTSSTQTPEDQIAQAIADRYFEAIPEVAPKIASEFWRRLDGQVAGEIVKQRSNGFLASVGERLAALPQEDVTINAIALQ</sequence>
<dbReference type="RefSeq" id="WP_194032214.1">
    <property type="nucleotide sequence ID" value="NZ_JADEWZ010000082.1"/>
</dbReference>